<dbReference type="Proteomes" id="UP000198287">
    <property type="component" value="Unassembled WGS sequence"/>
</dbReference>
<feature type="transmembrane region" description="Helical" evidence="7">
    <location>
        <begin position="921"/>
        <end position="943"/>
    </location>
</feature>
<dbReference type="GO" id="GO:0005886">
    <property type="term" value="C:plasma membrane"/>
    <property type="evidence" value="ECO:0007669"/>
    <property type="project" value="InterPro"/>
</dbReference>
<keyword evidence="4 7" id="KW-1133">Transmembrane helix</keyword>
<dbReference type="OMA" id="ERMECCA"/>
<comment type="caution">
    <text evidence="9">The sequence shown here is derived from an EMBL/GenBank/DDBJ whole genome shotgun (WGS) entry which is preliminary data.</text>
</comment>
<dbReference type="InterPro" id="IPR038900">
    <property type="entry name" value="TMC"/>
</dbReference>
<accession>A0A226DAQ5</accession>
<evidence type="ECO:0000256" key="1">
    <source>
        <dbReference type="ARBA" id="ARBA00004141"/>
    </source>
</evidence>
<proteinExistence type="inferred from homology"/>
<feature type="compositionally biased region" description="Polar residues" evidence="6">
    <location>
        <begin position="1047"/>
        <end position="1056"/>
    </location>
</feature>
<dbReference type="STRING" id="158441.A0A226DAQ5"/>
<feature type="transmembrane region" description="Helical" evidence="7">
    <location>
        <begin position="555"/>
        <end position="576"/>
    </location>
</feature>
<evidence type="ECO:0000313" key="9">
    <source>
        <dbReference type="EMBL" id="OXA42635.1"/>
    </source>
</evidence>
<sequence>MRSLEWTTREECDTLEWDNLFIITKQWTPPPTKQAGRRLGHSSPVKHSSPIQPCQVDTKRHVMRGKWIRIQWAKVGGYLASVARSTVKSREMYTGIIVHVVSPPPFCCLINKGGKRDVLIITSSLRTLLKRHLHRKSGNGKQKWSQSLILSQLHFPNVVVSLSPWEESEEKGRRVWSAPVWVEGECFALTLPLDLTLISQEDLEEGIMSGSSSAGGKGGGGKRSKKSKKEKWEEAGGEFYQERYPGGQGQAASTADLTLVVANASTRAGAPLQPRPHFPLPSQTARRNSLAFTGRRGYLTRKHSYGTNNTLNNGGANNCMTYNSTMGRISEAEVHIALMPDMADETIPDEKSTNDALLKLKALPESMAQKRSRKAKLGAIPQRRLSGWNRMKWAVRKRIYNANQTWHHDFSNVSLFKRDLQKIEVRCGTAIVNVFLFIRWTLLLNLLISFIALALIIVPYFFLNIKVVNGEIRPGEKCKDQIPEDLEAKNNGTGWPDVQERMECCAQLYLNHDPLKRGSLTVLSAFFLEENASIEHSPFFYGYYVNEKRSKNHDLFAFAYVFAVFLVLGISLILMVRSIGEGIKEIILASEGEHNPYTNLILAGWDHYTKDAKSALFKRKIMCHEMKVALKSEKNTLETVLRSRNEQIKLTVIRLLVNIVVLALLGLAGWAILKVSTFSLEIQKEIKFNETMGTRLTLHEKFKQPGAVRTLLDNLAISFTPSVLITILNVIFPLVLAKLGKLEKYSLHTSTALVLYRALFIRLMSIGFAAAILYNFRYCHPRKHTCTTCIEGKESTSLKTRGACWESIYADQLYKLLLVDILIKCIMTLLVEPLRVQLKKCSKNKIFQKIGTMKFSIVRHSLDIIYLQVISWVGLYFGPFIPIMSVIYAFIVFYVKKFSLINNCNTVPDTLKTMKTTTTFVAAKLMAFIAVTFTNVFVLGYMVPSRGCGPFRQYDAPWRTFTELVEKDKWASAVYNSIASPGITAPFTLILLLAGYYYYSVAQANRGMVDTLRHLLILEGHDKQYLFARLNSLRRGSGESGSVRMTPKSNRTSSQT</sequence>
<keyword evidence="5 7" id="KW-0472">Membrane</keyword>
<feature type="compositionally biased region" description="Basic residues" evidence="6">
    <location>
        <begin position="220"/>
        <end position="229"/>
    </location>
</feature>
<keyword evidence="10" id="KW-1185">Reference proteome</keyword>
<keyword evidence="3 7" id="KW-0812">Transmembrane</keyword>
<name>A0A226DAQ5_FOLCA</name>
<comment type="similarity">
    <text evidence="2">Belongs to the TMC family.</text>
</comment>
<protein>
    <submittedName>
        <fullName evidence="9">Transmembrane channel-like protein 7</fullName>
    </submittedName>
</protein>
<feature type="transmembrane region" description="Helical" evidence="7">
    <location>
        <begin position="758"/>
        <end position="776"/>
    </location>
</feature>
<feature type="transmembrane region" description="Helical" evidence="7">
    <location>
        <begin position="876"/>
        <end position="895"/>
    </location>
</feature>
<feature type="transmembrane region" description="Helical" evidence="7">
    <location>
        <begin position="978"/>
        <end position="999"/>
    </location>
</feature>
<dbReference type="PANTHER" id="PTHR23302">
    <property type="entry name" value="TRANSMEMBRANE CHANNEL-RELATED"/>
    <property type="match status" value="1"/>
</dbReference>
<evidence type="ECO:0000256" key="3">
    <source>
        <dbReference type="ARBA" id="ARBA00022692"/>
    </source>
</evidence>
<dbReference type="PANTHER" id="PTHR23302:SF24">
    <property type="entry name" value="TMC DOMAIN-CONTAINING PROTEIN"/>
    <property type="match status" value="1"/>
</dbReference>
<feature type="region of interest" description="Disordered" evidence="6">
    <location>
        <begin position="1035"/>
        <end position="1056"/>
    </location>
</feature>
<dbReference type="InterPro" id="IPR012496">
    <property type="entry name" value="TMC_dom"/>
</dbReference>
<feature type="domain" description="TMC" evidence="8">
    <location>
        <begin position="804"/>
        <end position="907"/>
    </location>
</feature>
<feature type="region of interest" description="Disordered" evidence="6">
    <location>
        <begin position="208"/>
        <end position="234"/>
    </location>
</feature>
<evidence type="ECO:0000256" key="2">
    <source>
        <dbReference type="ARBA" id="ARBA00006510"/>
    </source>
</evidence>
<evidence type="ECO:0000256" key="5">
    <source>
        <dbReference type="ARBA" id="ARBA00023136"/>
    </source>
</evidence>
<dbReference type="EMBL" id="LNIX01000025">
    <property type="protein sequence ID" value="OXA42635.1"/>
    <property type="molecule type" value="Genomic_DNA"/>
</dbReference>
<evidence type="ECO:0000259" key="8">
    <source>
        <dbReference type="Pfam" id="PF07810"/>
    </source>
</evidence>
<evidence type="ECO:0000256" key="7">
    <source>
        <dbReference type="SAM" id="Phobius"/>
    </source>
</evidence>
<feature type="transmembrane region" description="Helical" evidence="7">
    <location>
        <begin position="813"/>
        <end position="831"/>
    </location>
</feature>
<comment type="subcellular location">
    <subcellularLocation>
        <location evidence="1">Membrane</location>
        <topology evidence="1">Multi-pass membrane protein</topology>
    </subcellularLocation>
</comment>
<evidence type="ECO:0000256" key="4">
    <source>
        <dbReference type="ARBA" id="ARBA00022989"/>
    </source>
</evidence>
<feature type="transmembrane region" description="Helical" evidence="7">
    <location>
        <begin position="715"/>
        <end position="737"/>
    </location>
</feature>
<dbReference type="AlphaFoldDB" id="A0A226DAQ5"/>
<dbReference type="Pfam" id="PF07810">
    <property type="entry name" value="TMC"/>
    <property type="match status" value="1"/>
</dbReference>
<organism evidence="9 10">
    <name type="scientific">Folsomia candida</name>
    <name type="common">Springtail</name>
    <dbReference type="NCBI Taxonomy" id="158441"/>
    <lineage>
        <taxon>Eukaryota</taxon>
        <taxon>Metazoa</taxon>
        <taxon>Ecdysozoa</taxon>
        <taxon>Arthropoda</taxon>
        <taxon>Hexapoda</taxon>
        <taxon>Collembola</taxon>
        <taxon>Entomobryomorpha</taxon>
        <taxon>Isotomoidea</taxon>
        <taxon>Isotomidae</taxon>
        <taxon>Proisotominae</taxon>
        <taxon>Folsomia</taxon>
    </lineage>
</organism>
<feature type="transmembrane region" description="Helical" evidence="7">
    <location>
        <begin position="652"/>
        <end position="673"/>
    </location>
</feature>
<gene>
    <name evidence="9" type="ORF">Fcan01_22647</name>
</gene>
<dbReference type="OrthoDB" id="1936208at2759"/>
<reference evidence="9 10" key="1">
    <citation type="submission" date="2015-12" db="EMBL/GenBank/DDBJ databases">
        <title>The genome of Folsomia candida.</title>
        <authorList>
            <person name="Faddeeva A."/>
            <person name="Derks M.F."/>
            <person name="Anvar Y."/>
            <person name="Smit S."/>
            <person name="Van Straalen N."/>
            <person name="Roelofs D."/>
        </authorList>
    </citation>
    <scope>NUCLEOTIDE SEQUENCE [LARGE SCALE GENOMIC DNA]</scope>
    <source>
        <strain evidence="9 10">VU population</strain>
        <tissue evidence="9">Whole body</tissue>
    </source>
</reference>
<feature type="region of interest" description="Disordered" evidence="6">
    <location>
        <begin position="28"/>
        <end position="51"/>
    </location>
</feature>
<feature type="transmembrane region" description="Helical" evidence="7">
    <location>
        <begin position="442"/>
        <end position="463"/>
    </location>
</feature>
<evidence type="ECO:0000256" key="6">
    <source>
        <dbReference type="SAM" id="MobiDB-lite"/>
    </source>
</evidence>
<dbReference type="GO" id="GO:0008381">
    <property type="term" value="F:mechanosensitive monoatomic ion channel activity"/>
    <property type="evidence" value="ECO:0007669"/>
    <property type="project" value="TreeGrafter"/>
</dbReference>
<evidence type="ECO:0000313" key="10">
    <source>
        <dbReference type="Proteomes" id="UP000198287"/>
    </source>
</evidence>